<reference evidence="2 3" key="1">
    <citation type="submission" date="2019-12" db="EMBL/GenBank/DDBJ databases">
        <title>Novel species isolated from a subtropical stream in China.</title>
        <authorList>
            <person name="Lu H."/>
        </authorList>
    </citation>
    <scope>NUCLEOTIDE SEQUENCE [LARGE SCALE GENOMIC DNA]</scope>
    <source>
        <strain evidence="2 3">FT109W</strain>
    </source>
</reference>
<sequence length="122" mass="13543">MHKATQEKQRLARDRLSSLGLNDDESDRANRYIALHVRYARSQGRVLLPGILAVLAAFALAPMTELHVRREVVRADQNDAEHVLARMIGIEPARKLSAEFGGMDHIDIPRAAGALLAVRNKV</sequence>
<evidence type="ECO:0000313" key="3">
    <source>
        <dbReference type="Proteomes" id="UP000466332"/>
    </source>
</evidence>
<protein>
    <recommendedName>
        <fullName evidence="4">DUF3619 family protein</fullName>
    </recommendedName>
</protein>
<keyword evidence="1" id="KW-0472">Membrane</keyword>
<evidence type="ECO:0008006" key="4">
    <source>
        <dbReference type="Google" id="ProtNLM"/>
    </source>
</evidence>
<feature type="transmembrane region" description="Helical" evidence="1">
    <location>
        <begin position="46"/>
        <end position="64"/>
    </location>
</feature>
<name>A0ABW9WGS9_9BURK</name>
<proteinExistence type="predicted"/>
<evidence type="ECO:0000313" key="2">
    <source>
        <dbReference type="EMBL" id="MYN40332.1"/>
    </source>
</evidence>
<comment type="caution">
    <text evidence="2">The sequence shown here is derived from an EMBL/GenBank/DDBJ whole genome shotgun (WGS) entry which is preliminary data.</text>
</comment>
<keyword evidence="1" id="KW-1133">Transmembrane helix</keyword>
<evidence type="ECO:0000256" key="1">
    <source>
        <dbReference type="SAM" id="Phobius"/>
    </source>
</evidence>
<accession>A0ABW9WGS9</accession>
<keyword evidence="3" id="KW-1185">Reference proteome</keyword>
<dbReference type="Proteomes" id="UP000466332">
    <property type="component" value="Unassembled WGS sequence"/>
</dbReference>
<dbReference type="RefSeq" id="WP_161045395.1">
    <property type="nucleotide sequence ID" value="NZ_WWCS01000007.1"/>
</dbReference>
<dbReference type="EMBL" id="WWCS01000007">
    <property type="protein sequence ID" value="MYN40332.1"/>
    <property type="molecule type" value="Genomic_DNA"/>
</dbReference>
<organism evidence="2 3">
    <name type="scientific">Duganella margarita</name>
    <dbReference type="NCBI Taxonomy" id="2692170"/>
    <lineage>
        <taxon>Bacteria</taxon>
        <taxon>Pseudomonadati</taxon>
        <taxon>Pseudomonadota</taxon>
        <taxon>Betaproteobacteria</taxon>
        <taxon>Burkholderiales</taxon>
        <taxon>Oxalobacteraceae</taxon>
        <taxon>Telluria group</taxon>
        <taxon>Duganella</taxon>
    </lineage>
</organism>
<keyword evidence="1" id="KW-0812">Transmembrane</keyword>
<gene>
    <name evidence="2" type="ORF">GTP55_13200</name>
</gene>